<evidence type="ECO:0000259" key="6">
    <source>
        <dbReference type="Pfam" id="PF00171"/>
    </source>
</evidence>
<dbReference type="Proteomes" id="UP000594262">
    <property type="component" value="Unplaced"/>
</dbReference>
<evidence type="ECO:0000256" key="4">
    <source>
        <dbReference type="PROSITE-ProRule" id="PRU10007"/>
    </source>
</evidence>
<organism evidence="7 8">
    <name type="scientific">Clytia hemisphaerica</name>
    <dbReference type="NCBI Taxonomy" id="252671"/>
    <lineage>
        <taxon>Eukaryota</taxon>
        <taxon>Metazoa</taxon>
        <taxon>Cnidaria</taxon>
        <taxon>Hydrozoa</taxon>
        <taxon>Hydroidolina</taxon>
        <taxon>Leptothecata</taxon>
        <taxon>Obeliida</taxon>
        <taxon>Clytiidae</taxon>
        <taxon>Clytia</taxon>
    </lineage>
</organism>
<dbReference type="Gene3D" id="3.40.309.10">
    <property type="entry name" value="Aldehyde Dehydrogenase, Chain A, domain 2"/>
    <property type="match status" value="1"/>
</dbReference>
<evidence type="ECO:0000313" key="8">
    <source>
        <dbReference type="Proteomes" id="UP000594262"/>
    </source>
</evidence>
<dbReference type="PANTHER" id="PTHR43720:SF2">
    <property type="entry name" value="2-AMINOMUCONIC SEMIALDEHYDE DEHYDROGENASE"/>
    <property type="match status" value="1"/>
</dbReference>
<sequence length="485" mass="53138">MIKVENFIGGKFTPCSKHIDSFNPSNGQVHACIPDSSSDDVEQAVEAAQKALPGWSGLSTRERSKVMMKIADLVEQRLDEFAVAESTDQGKPVWLAKAVDIPRTILNFRFFATAILHQMNESTEQSEFGAVNYTVRCAAGIAGLITPWNLPLYLLSFKVAPAIGAGCCVVVKPSEMTSVTAWMLCQVFQEAGLPEGVVNMVFGTGKNAGAAIVQHPKINLLSFTGSTAVGKYIQEKSAQHMKKLSLELGGKNAGVIFADANLDKCIPTSVRSAFANQGEICLCTSRLFVHQDIFDEFCKRYVETVRSTLKVGPPKDNSSKIGALVSKEHMEKVKSYIKLAVKEGGTILCGETVDPPLQLPEENSQGYYCQPTVIVGLKDDARCMQEEIFGPVVCIAPFTGEDDVIKRANDVPYGLSATLWTQDVSRLHRLARQFEAGTIWCNCWLVRDLRMPFGGMKMSGVGRECQKESIEFYSEVKTICVQYAS</sequence>
<dbReference type="Pfam" id="PF00171">
    <property type="entry name" value="Aldedh"/>
    <property type="match status" value="1"/>
</dbReference>
<dbReference type="GO" id="GO:0016620">
    <property type="term" value="F:oxidoreductase activity, acting on the aldehyde or oxo group of donors, NAD or NADP as acceptor"/>
    <property type="evidence" value="ECO:0007669"/>
    <property type="project" value="InterPro"/>
</dbReference>
<evidence type="ECO:0000313" key="7">
    <source>
        <dbReference type="EnsemblMetazoa" id="CLYHEMP023798.3"/>
    </source>
</evidence>
<dbReference type="CDD" id="cd07093">
    <property type="entry name" value="ALDH_F8_HMSADH"/>
    <property type="match status" value="1"/>
</dbReference>
<dbReference type="AlphaFoldDB" id="A0A7M5XHV8"/>
<feature type="active site" evidence="4">
    <location>
        <position position="247"/>
    </location>
</feature>
<dbReference type="InterPro" id="IPR016161">
    <property type="entry name" value="Ald_DH/histidinol_DH"/>
</dbReference>
<keyword evidence="2 5" id="KW-0560">Oxidoreductase</keyword>
<dbReference type="SUPFAM" id="SSF53720">
    <property type="entry name" value="ALDH-like"/>
    <property type="match status" value="1"/>
</dbReference>
<feature type="domain" description="Aldehyde dehydrogenase" evidence="6">
    <location>
        <begin position="16"/>
        <end position="479"/>
    </location>
</feature>
<evidence type="ECO:0000256" key="3">
    <source>
        <dbReference type="ARBA" id="ARBA00023027"/>
    </source>
</evidence>
<dbReference type="FunFam" id="3.40.605.10:FF:000001">
    <property type="entry name" value="Aldehyde dehydrogenase 1"/>
    <property type="match status" value="1"/>
</dbReference>
<evidence type="ECO:0000256" key="2">
    <source>
        <dbReference type="ARBA" id="ARBA00023002"/>
    </source>
</evidence>
<dbReference type="InterPro" id="IPR016160">
    <property type="entry name" value="Ald_DH_CS_CYS"/>
</dbReference>
<dbReference type="Gene3D" id="3.40.605.10">
    <property type="entry name" value="Aldehyde Dehydrogenase, Chain A, domain 1"/>
    <property type="match status" value="1"/>
</dbReference>
<dbReference type="GeneID" id="136798114"/>
<dbReference type="PANTHER" id="PTHR43720">
    <property type="entry name" value="2-AMINOMUCONIC SEMIALDEHYDE DEHYDROGENASE"/>
    <property type="match status" value="1"/>
</dbReference>
<dbReference type="RefSeq" id="XP_066910801.1">
    <property type="nucleotide sequence ID" value="XM_067054700.1"/>
</dbReference>
<dbReference type="InterPro" id="IPR016162">
    <property type="entry name" value="Ald_DH_N"/>
</dbReference>
<dbReference type="EnsemblMetazoa" id="CLYHEMT023798.3">
    <property type="protein sequence ID" value="CLYHEMP023798.3"/>
    <property type="gene ID" value="CLYHEMG023798"/>
</dbReference>
<keyword evidence="3" id="KW-0520">NAD</keyword>
<dbReference type="InterPro" id="IPR016163">
    <property type="entry name" value="Ald_DH_C"/>
</dbReference>
<evidence type="ECO:0000256" key="5">
    <source>
        <dbReference type="RuleBase" id="RU003345"/>
    </source>
</evidence>
<keyword evidence="8" id="KW-1185">Reference proteome</keyword>
<dbReference type="InterPro" id="IPR015590">
    <property type="entry name" value="Aldehyde_DH_dom"/>
</dbReference>
<evidence type="ECO:0000256" key="1">
    <source>
        <dbReference type="ARBA" id="ARBA00009986"/>
    </source>
</evidence>
<name>A0A7M5XHV8_9CNID</name>
<dbReference type="PROSITE" id="PS00070">
    <property type="entry name" value="ALDEHYDE_DEHYDR_CYS"/>
    <property type="match status" value="1"/>
</dbReference>
<dbReference type="OrthoDB" id="10018316at2759"/>
<reference evidence="7" key="1">
    <citation type="submission" date="2021-01" db="UniProtKB">
        <authorList>
            <consortium name="EnsemblMetazoa"/>
        </authorList>
    </citation>
    <scope>IDENTIFICATION</scope>
</reference>
<dbReference type="PROSITE" id="PS00687">
    <property type="entry name" value="ALDEHYDE_DEHYDR_GLU"/>
    <property type="match status" value="1"/>
</dbReference>
<accession>A0A7M5XHV8</accession>
<comment type="similarity">
    <text evidence="1 5">Belongs to the aldehyde dehydrogenase family.</text>
</comment>
<dbReference type="InterPro" id="IPR029510">
    <property type="entry name" value="Ald_DH_CS_GLU"/>
</dbReference>
<dbReference type="FunFam" id="3.40.309.10:FF:000012">
    <property type="entry name" value="Betaine aldehyde dehydrogenase"/>
    <property type="match status" value="1"/>
</dbReference>
<proteinExistence type="inferred from homology"/>
<protein>
    <recommendedName>
        <fullName evidence="6">Aldehyde dehydrogenase domain-containing protein</fullName>
    </recommendedName>
</protein>